<protein>
    <submittedName>
        <fullName evidence="1">Uncharacterized protein</fullName>
    </submittedName>
</protein>
<dbReference type="STRING" id="36847.CLNEO_18400"/>
<name>A0A136WE93_9FIRM</name>
<reference evidence="1 2" key="1">
    <citation type="submission" date="2016-01" db="EMBL/GenBank/DDBJ databases">
        <title>Genome sequence of Clostridium neopropionicum X4, DSM-3847.</title>
        <authorList>
            <person name="Poehlein A."/>
            <person name="Beck M.H."/>
            <person name="Bengelsdorf F.R."/>
            <person name="Daniel R."/>
            <person name="Duerre P."/>
        </authorList>
    </citation>
    <scope>NUCLEOTIDE SEQUENCE [LARGE SCALE GENOMIC DNA]</scope>
    <source>
        <strain evidence="1 2">DSM-3847</strain>
    </source>
</reference>
<evidence type="ECO:0000313" key="1">
    <source>
        <dbReference type="EMBL" id="KXL52817.1"/>
    </source>
</evidence>
<dbReference type="EMBL" id="LRVM01000005">
    <property type="protein sequence ID" value="KXL52817.1"/>
    <property type="molecule type" value="Genomic_DNA"/>
</dbReference>
<organism evidence="1 2">
    <name type="scientific">Anaerotignum neopropionicum</name>
    <dbReference type="NCBI Taxonomy" id="36847"/>
    <lineage>
        <taxon>Bacteria</taxon>
        <taxon>Bacillati</taxon>
        <taxon>Bacillota</taxon>
        <taxon>Clostridia</taxon>
        <taxon>Lachnospirales</taxon>
        <taxon>Anaerotignaceae</taxon>
        <taxon>Anaerotignum</taxon>
    </lineage>
</organism>
<evidence type="ECO:0000313" key="2">
    <source>
        <dbReference type="Proteomes" id="UP000070539"/>
    </source>
</evidence>
<keyword evidence="2" id="KW-1185">Reference proteome</keyword>
<proteinExistence type="predicted"/>
<gene>
    <name evidence="1" type="ORF">CLNEO_18400</name>
</gene>
<sequence length="246" mass="27815">MKLELVKKIKEIIEAYHAITDLCAAEIKKAFEELNETPNKYTPEYTMQAAKTAVDTAIGANEKNGKVLNQKLKLVIADAKKQVLPMLFEKPKVITDKAVLVNNALQLLQIEGTEITDDVAFEILKEFVDDHEQMKVFKRVIGKHVELETATGTSTFPKTFGKLNKIETALNTFNEVESIANGIFLHKKGFGERYVVNRQTFTIPVDGYGQIQDEDAIINYSTIIEEIAEKNDFFQEVPNDDQDNEE</sequence>
<dbReference type="OrthoDB" id="2083348at2"/>
<comment type="caution">
    <text evidence="1">The sequence shown here is derived from an EMBL/GenBank/DDBJ whole genome shotgun (WGS) entry which is preliminary data.</text>
</comment>
<dbReference type="AlphaFoldDB" id="A0A136WE93"/>
<accession>A0A136WE93</accession>
<dbReference type="Proteomes" id="UP000070539">
    <property type="component" value="Unassembled WGS sequence"/>
</dbReference>
<dbReference type="RefSeq" id="WP_066087828.1">
    <property type="nucleotide sequence ID" value="NZ_LRVM01000005.1"/>
</dbReference>